<name>A0ABU0W753_9GAMM</name>
<feature type="signal peptide" evidence="1">
    <location>
        <begin position="1"/>
        <end position="23"/>
    </location>
</feature>
<gene>
    <name evidence="2" type="ORF">RBH19_08255</name>
</gene>
<sequence length="275" mass="29733">MKATALSLLFGFTWLLSAVPVAADSPRLALIIDDLGDRIDLDIGMADLPVPLSCAILPHTPHARRLAGHCRDNGHEVMLHIPLQAVARNELLGPGRLKMDMDEPTFRATFRASLASVPGALGVNNHMGSLLTRHPGAMAWLMEELQEAGLFFVDSRTTADSVALDIAREHSVPAGARDVFLDAVRDVEMIEAELDRAIRIAHITGQAVVIGHPYPETLEVLQRRLPWLETETGVRLIPMRELLGIGEDGDVSAAIRLSEGEDDEQTGTRSAGGGL</sequence>
<protein>
    <submittedName>
        <fullName evidence="2">Divergent polysaccharide deacetylase family protein</fullName>
    </submittedName>
</protein>
<dbReference type="InterPro" id="IPR011330">
    <property type="entry name" value="Glyco_hydro/deAcase_b/a-brl"/>
</dbReference>
<dbReference type="PANTHER" id="PTHR30105">
    <property type="entry name" value="UNCHARACTERIZED YIBQ-RELATED"/>
    <property type="match status" value="1"/>
</dbReference>
<dbReference type="Pfam" id="PF04748">
    <property type="entry name" value="Polysacc_deac_2"/>
    <property type="match status" value="1"/>
</dbReference>
<evidence type="ECO:0000256" key="1">
    <source>
        <dbReference type="SAM" id="SignalP"/>
    </source>
</evidence>
<reference evidence="2 3" key="1">
    <citation type="submission" date="2023-08" db="EMBL/GenBank/DDBJ databases">
        <title>Whole-genome sequencing of halo(alkali)philic microorganisms from hypersaline lakes.</title>
        <authorList>
            <person name="Sorokin D.Y."/>
            <person name="Abbas B."/>
            <person name="Merkel A.Y."/>
        </authorList>
    </citation>
    <scope>NUCLEOTIDE SEQUENCE [LARGE SCALE GENOMIC DNA]</scope>
    <source>
        <strain evidence="2 3">AB-CW4</strain>
    </source>
</reference>
<evidence type="ECO:0000313" key="2">
    <source>
        <dbReference type="EMBL" id="MDQ2069862.1"/>
    </source>
</evidence>
<dbReference type="RefSeq" id="WP_306728356.1">
    <property type="nucleotide sequence ID" value="NZ_JAVDDT010000004.1"/>
</dbReference>
<dbReference type="SUPFAM" id="SSF88713">
    <property type="entry name" value="Glycoside hydrolase/deacetylase"/>
    <property type="match status" value="1"/>
</dbReference>
<proteinExistence type="predicted"/>
<keyword evidence="1" id="KW-0732">Signal</keyword>
<keyword evidence="3" id="KW-1185">Reference proteome</keyword>
<evidence type="ECO:0000313" key="3">
    <source>
        <dbReference type="Proteomes" id="UP001239019"/>
    </source>
</evidence>
<dbReference type="InterPro" id="IPR006837">
    <property type="entry name" value="Divergent_DAC"/>
</dbReference>
<feature type="chain" id="PRO_5046038816" evidence="1">
    <location>
        <begin position="24"/>
        <end position="275"/>
    </location>
</feature>
<dbReference type="Proteomes" id="UP001239019">
    <property type="component" value="Unassembled WGS sequence"/>
</dbReference>
<dbReference type="EMBL" id="JAVDDT010000004">
    <property type="protein sequence ID" value="MDQ2069862.1"/>
    <property type="molecule type" value="Genomic_DNA"/>
</dbReference>
<organism evidence="2 3">
    <name type="scientific">Natronospira bacteriovora</name>
    <dbReference type="NCBI Taxonomy" id="3069753"/>
    <lineage>
        <taxon>Bacteria</taxon>
        <taxon>Pseudomonadati</taxon>
        <taxon>Pseudomonadota</taxon>
        <taxon>Gammaproteobacteria</taxon>
        <taxon>Natronospirales</taxon>
        <taxon>Natronospiraceae</taxon>
        <taxon>Natronospira</taxon>
    </lineage>
</organism>
<dbReference type="CDD" id="cd10936">
    <property type="entry name" value="CE4_DAC2"/>
    <property type="match status" value="1"/>
</dbReference>
<accession>A0ABU0W753</accession>
<comment type="caution">
    <text evidence="2">The sequence shown here is derived from an EMBL/GenBank/DDBJ whole genome shotgun (WGS) entry which is preliminary data.</text>
</comment>
<dbReference type="Gene3D" id="3.20.20.370">
    <property type="entry name" value="Glycoside hydrolase/deacetylase"/>
    <property type="match status" value="1"/>
</dbReference>
<dbReference type="PANTHER" id="PTHR30105:SF2">
    <property type="entry name" value="DIVERGENT POLYSACCHARIDE DEACETYLASE SUPERFAMILY"/>
    <property type="match status" value="1"/>
</dbReference>